<protein>
    <submittedName>
        <fullName evidence="2">Uncharacterized protein</fullName>
    </submittedName>
</protein>
<evidence type="ECO:0000313" key="2">
    <source>
        <dbReference type="EMBL" id="TGZ53249.1"/>
    </source>
</evidence>
<gene>
    <name evidence="2" type="ORF">DBV15_11110</name>
</gene>
<evidence type="ECO:0000256" key="1">
    <source>
        <dbReference type="SAM" id="MobiDB-lite"/>
    </source>
</evidence>
<dbReference type="AlphaFoldDB" id="A0A4S2KYC4"/>
<name>A0A4S2KYC4_9HYME</name>
<feature type="region of interest" description="Disordered" evidence="1">
    <location>
        <begin position="1"/>
        <end position="59"/>
    </location>
</feature>
<reference evidence="2 3" key="1">
    <citation type="journal article" date="2019" name="Philos. Trans. R. Soc. Lond., B, Biol. Sci.">
        <title>Ant behaviour and brain gene expression of defending hosts depend on the ecological success of the intruding social parasite.</title>
        <authorList>
            <person name="Kaur R."/>
            <person name="Stoldt M."/>
            <person name="Jongepier E."/>
            <person name="Feldmeyer B."/>
            <person name="Menzel F."/>
            <person name="Bornberg-Bauer E."/>
            <person name="Foitzik S."/>
        </authorList>
    </citation>
    <scope>NUCLEOTIDE SEQUENCE [LARGE SCALE GENOMIC DNA]</scope>
    <source>
        <tissue evidence="2">Whole body</tissue>
    </source>
</reference>
<accession>A0A4S2KYC4</accession>
<organism evidence="2 3">
    <name type="scientific">Temnothorax longispinosus</name>
    <dbReference type="NCBI Taxonomy" id="300112"/>
    <lineage>
        <taxon>Eukaryota</taxon>
        <taxon>Metazoa</taxon>
        <taxon>Ecdysozoa</taxon>
        <taxon>Arthropoda</taxon>
        <taxon>Hexapoda</taxon>
        <taxon>Insecta</taxon>
        <taxon>Pterygota</taxon>
        <taxon>Neoptera</taxon>
        <taxon>Endopterygota</taxon>
        <taxon>Hymenoptera</taxon>
        <taxon>Apocrita</taxon>
        <taxon>Aculeata</taxon>
        <taxon>Formicoidea</taxon>
        <taxon>Formicidae</taxon>
        <taxon>Myrmicinae</taxon>
        <taxon>Temnothorax</taxon>
    </lineage>
</organism>
<feature type="compositionally biased region" description="Basic residues" evidence="1">
    <location>
        <begin position="50"/>
        <end position="59"/>
    </location>
</feature>
<dbReference type="EMBL" id="QBLH01001080">
    <property type="protein sequence ID" value="TGZ53249.1"/>
    <property type="molecule type" value="Genomic_DNA"/>
</dbReference>
<feature type="compositionally biased region" description="Basic and acidic residues" evidence="1">
    <location>
        <begin position="1"/>
        <end position="17"/>
    </location>
</feature>
<sequence length="59" mass="7107">MIEILKRVHEHDERSTSSEDYILDSDDEQKRSDCRTSISKIRMSSSQRYPKQKNKNLRH</sequence>
<feature type="compositionally biased region" description="Polar residues" evidence="1">
    <location>
        <begin position="35"/>
        <end position="49"/>
    </location>
</feature>
<evidence type="ECO:0000313" key="3">
    <source>
        <dbReference type="Proteomes" id="UP000310200"/>
    </source>
</evidence>
<proteinExistence type="predicted"/>
<keyword evidence="3" id="KW-1185">Reference proteome</keyword>
<dbReference type="Proteomes" id="UP000310200">
    <property type="component" value="Unassembled WGS sequence"/>
</dbReference>
<comment type="caution">
    <text evidence="2">The sequence shown here is derived from an EMBL/GenBank/DDBJ whole genome shotgun (WGS) entry which is preliminary data.</text>
</comment>